<keyword evidence="3 5" id="KW-1133">Transmembrane helix</keyword>
<dbReference type="AlphaFoldDB" id="A0AAW2QA36"/>
<evidence type="ECO:0000256" key="4">
    <source>
        <dbReference type="ARBA" id="ARBA00023136"/>
    </source>
</evidence>
<organism evidence="6">
    <name type="scientific">Sesamum angustifolium</name>
    <dbReference type="NCBI Taxonomy" id="2727405"/>
    <lineage>
        <taxon>Eukaryota</taxon>
        <taxon>Viridiplantae</taxon>
        <taxon>Streptophyta</taxon>
        <taxon>Embryophyta</taxon>
        <taxon>Tracheophyta</taxon>
        <taxon>Spermatophyta</taxon>
        <taxon>Magnoliopsida</taxon>
        <taxon>eudicotyledons</taxon>
        <taxon>Gunneridae</taxon>
        <taxon>Pentapetalae</taxon>
        <taxon>asterids</taxon>
        <taxon>lamiids</taxon>
        <taxon>Lamiales</taxon>
        <taxon>Pedaliaceae</taxon>
        <taxon>Sesamum</taxon>
    </lineage>
</organism>
<evidence type="ECO:0000256" key="5">
    <source>
        <dbReference type="SAM" id="Phobius"/>
    </source>
</evidence>
<proteinExistence type="predicted"/>
<feature type="transmembrane region" description="Helical" evidence="5">
    <location>
        <begin position="100"/>
        <end position="118"/>
    </location>
</feature>
<dbReference type="PANTHER" id="PTHR21576:SF22">
    <property type="entry name" value="F25A4.25 PROTEIN"/>
    <property type="match status" value="1"/>
</dbReference>
<name>A0AAW2QA36_9LAMI</name>
<dbReference type="GO" id="GO:0016020">
    <property type="term" value="C:membrane"/>
    <property type="evidence" value="ECO:0007669"/>
    <property type="project" value="UniProtKB-SubCell"/>
</dbReference>
<evidence type="ECO:0000313" key="6">
    <source>
        <dbReference type="EMBL" id="KAL0364642.1"/>
    </source>
</evidence>
<keyword evidence="2 5" id="KW-0812">Transmembrane</keyword>
<dbReference type="PANTHER" id="PTHR21576">
    <property type="entry name" value="UNCHARACTERIZED NODULIN-LIKE PROTEIN"/>
    <property type="match status" value="1"/>
</dbReference>
<reference evidence="6" key="1">
    <citation type="submission" date="2020-06" db="EMBL/GenBank/DDBJ databases">
        <authorList>
            <person name="Li T."/>
            <person name="Hu X."/>
            <person name="Zhang T."/>
            <person name="Song X."/>
            <person name="Zhang H."/>
            <person name="Dai N."/>
            <person name="Sheng W."/>
            <person name="Hou X."/>
            <person name="Wei L."/>
        </authorList>
    </citation>
    <scope>NUCLEOTIDE SEQUENCE</scope>
    <source>
        <strain evidence="6">G01</strain>
        <tissue evidence="6">Leaf</tissue>
    </source>
</reference>
<evidence type="ECO:0000256" key="1">
    <source>
        <dbReference type="ARBA" id="ARBA00004141"/>
    </source>
</evidence>
<evidence type="ECO:0000256" key="2">
    <source>
        <dbReference type="ARBA" id="ARBA00022692"/>
    </source>
</evidence>
<comment type="caution">
    <text evidence="6">The sequence shown here is derived from an EMBL/GenBank/DDBJ whole genome shotgun (WGS) entry which is preliminary data.</text>
</comment>
<evidence type="ECO:0000256" key="3">
    <source>
        <dbReference type="ARBA" id="ARBA00022989"/>
    </source>
</evidence>
<feature type="transmembrane region" description="Helical" evidence="5">
    <location>
        <begin position="260"/>
        <end position="278"/>
    </location>
</feature>
<feature type="transmembrane region" description="Helical" evidence="5">
    <location>
        <begin position="298"/>
        <end position="318"/>
    </location>
</feature>
<gene>
    <name evidence="6" type="ORF">Sangu_0561800</name>
</gene>
<dbReference type="EMBL" id="JACGWK010000003">
    <property type="protein sequence ID" value="KAL0364642.1"/>
    <property type="molecule type" value="Genomic_DNA"/>
</dbReference>
<accession>A0AAW2QA36</accession>
<feature type="transmembrane region" description="Helical" evidence="5">
    <location>
        <begin position="339"/>
        <end position="356"/>
    </location>
</feature>
<keyword evidence="4 5" id="KW-0472">Membrane</keyword>
<sequence length="358" mass="40040">MEGWDAGVSGSERCDNHTSLPNILRRKTRHLPSCSPLRRRFSPFSSCSSSESITLHRHTPAIKTKRYLNAFSFISVIVAAYLMFLIFLNNTVVLPHWGRALTLALLLLLIASPLFIAIKAHQHHLQTLQSPFKNPFNQGRSRDSAQGDNLCRCGGRSESRTSNEYVKLLAIVRGDAVRTRFRTSYSQQHQPNRRVPRLHGERKKHNGLPVEHMELSWAVRGGIRVRHFHAQEGVAEAVVHDNHTGNNGCRPCNDRVGVQGNLYVALLLVGVCFGSVVVDAASLVRYSGEAYGDYTTQIAVANPLGSYILSVRVIGYIYDREESLEVGSSSCNGAHCFRLSFFILAAVSLPGLWWHWRL</sequence>
<feature type="transmembrane region" description="Helical" evidence="5">
    <location>
        <begin position="67"/>
        <end position="88"/>
    </location>
</feature>
<comment type="subcellular location">
    <subcellularLocation>
        <location evidence="1">Membrane</location>
        <topology evidence="1">Multi-pass membrane protein</topology>
    </subcellularLocation>
</comment>
<protein>
    <recommendedName>
        <fullName evidence="7">Nodulin-like domain-containing protein</fullName>
    </recommendedName>
</protein>
<evidence type="ECO:0008006" key="7">
    <source>
        <dbReference type="Google" id="ProtNLM"/>
    </source>
</evidence>
<reference evidence="6" key="2">
    <citation type="journal article" date="2024" name="Plant">
        <title>Genomic evolution and insights into agronomic trait innovations of Sesamum species.</title>
        <authorList>
            <person name="Miao H."/>
            <person name="Wang L."/>
            <person name="Qu L."/>
            <person name="Liu H."/>
            <person name="Sun Y."/>
            <person name="Le M."/>
            <person name="Wang Q."/>
            <person name="Wei S."/>
            <person name="Zheng Y."/>
            <person name="Lin W."/>
            <person name="Duan Y."/>
            <person name="Cao H."/>
            <person name="Xiong S."/>
            <person name="Wang X."/>
            <person name="Wei L."/>
            <person name="Li C."/>
            <person name="Ma Q."/>
            <person name="Ju M."/>
            <person name="Zhao R."/>
            <person name="Li G."/>
            <person name="Mu C."/>
            <person name="Tian Q."/>
            <person name="Mei H."/>
            <person name="Zhang T."/>
            <person name="Gao T."/>
            <person name="Zhang H."/>
        </authorList>
    </citation>
    <scope>NUCLEOTIDE SEQUENCE</scope>
    <source>
        <strain evidence="6">G01</strain>
    </source>
</reference>